<dbReference type="AlphaFoldDB" id="A0A9D4VHM2"/>
<protein>
    <recommendedName>
        <fullName evidence="2">Malectin domain-containing protein</fullName>
    </recommendedName>
</protein>
<dbReference type="InterPro" id="IPR021720">
    <property type="entry name" value="Malectin_dom"/>
</dbReference>
<keyword evidence="1" id="KW-1133">Transmembrane helix</keyword>
<keyword evidence="1" id="KW-0812">Transmembrane</keyword>
<evidence type="ECO:0000256" key="1">
    <source>
        <dbReference type="SAM" id="Phobius"/>
    </source>
</evidence>
<dbReference type="Proteomes" id="UP001058974">
    <property type="component" value="Chromosome 7"/>
</dbReference>
<comment type="caution">
    <text evidence="3">The sequence shown here is derived from an EMBL/GenBank/DDBJ whole genome shotgun (WGS) entry which is preliminary data.</text>
</comment>
<evidence type="ECO:0000313" key="4">
    <source>
        <dbReference type="Proteomes" id="UP001058974"/>
    </source>
</evidence>
<feature type="domain" description="Malectin" evidence="2">
    <location>
        <begin position="130"/>
        <end position="165"/>
    </location>
</feature>
<name>A0A9D4VHM2_PEA</name>
<evidence type="ECO:0000259" key="2">
    <source>
        <dbReference type="Pfam" id="PF11721"/>
    </source>
</evidence>
<proteinExistence type="predicted"/>
<gene>
    <name evidence="3" type="ORF">KIW84_071186</name>
</gene>
<sequence length="343" mass="37501">MTRLRYLQIIDLSRNYLNVPPIWRKNVYIDLSCNNLSINRGSQICQDDRVNLFSTSWTRNDIEAVSCLSLKFTKPSYSLYINCGGNQAIVNGKSYDGDSDSAGPARFRASSTGNWAFSTTGVFMENHETYGSLGRRVFDIYIQGKQMQKDFNIAQEAGGVGTQAVPNKSVYGPLISAISVESDSPSGRISTGAIVGIVVAATIIMILVFGILWWKGCFGKKNSLARGVLGIFDQGQTVFPQQSNPSEVPSTNSQSVNNAYDGRERFAHNSSKLSDVQPLLQSSGFTPPLYATTAAYMTSINPYYTNMQASGTYAPQYVGGYTLNPTAFILLHQLVPSQVNHVA</sequence>
<dbReference type="Pfam" id="PF11721">
    <property type="entry name" value="Malectin"/>
    <property type="match status" value="1"/>
</dbReference>
<organism evidence="3 4">
    <name type="scientific">Pisum sativum</name>
    <name type="common">Garden pea</name>
    <name type="synonym">Lathyrus oleraceus</name>
    <dbReference type="NCBI Taxonomy" id="3888"/>
    <lineage>
        <taxon>Eukaryota</taxon>
        <taxon>Viridiplantae</taxon>
        <taxon>Streptophyta</taxon>
        <taxon>Embryophyta</taxon>
        <taxon>Tracheophyta</taxon>
        <taxon>Spermatophyta</taxon>
        <taxon>Magnoliopsida</taxon>
        <taxon>eudicotyledons</taxon>
        <taxon>Gunneridae</taxon>
        <taxon>Pentapetalae</taxon>
        <taxon>rosids</taxon>
        <taxon>fabids</taxon>
        <taxon>Fabales</taxon>
        <taxon>Fabaceae</taxon>
        <taxon>Papilionoideae</taxon>
        <taxon>50 kb inversion clade</taxon>
        <taxon>NPAAA clade</taxon>
        <taxon>Hologalegina</taxon>
        <taxon>IRL clade</taxon>
        <taxon>Fabeae</taxon>
        <taxon>Lathyrus</taxon>
    </lineage>
</organism>
<feature type="transmembrane region" description="Helical" evidence="1">
    <location>
        <begin position="193"/>
        <end position="214"/>
    </location>
</feature>
<dbReference type="EMBL" id="JAMSHJ010000007">
    <property type="protein sequence ID" value="KAI5384074.1"/>
    <property type="molecule type" value="Genomic_DNA"/>
</dbReference>
<evidence type="ECO:0000313" key="3">
    <source>
        <dbReference type="EMBL" id="KAI5384074.1"/>
    </source>
</evidence>
<keyword evidence="4" id="KW-1185">Reference proteome</keyword>
<reference evidence="3 4" key="1">
    <citation type="journal article" date="2022" name="Nat. Genet.">
        <title>Improved pea reference genome and pan-genome highlight genomic features and evolutionary characteristics.</title>
        <authorList>
            <person name="Yang T."/>
            <person name="Liu R."/>
            <person name="Luo Y."/>
            <person name="Hu S."/>
            <person name="Wang D."/>
            <person name="Wang C."/>
            <person name="Pandey M.K."/>
            <person name="Ge S."/>
            <person name="Xu Q."/>
            <person name="Li N."/>
            <person name="Li G."/>
            <person name="Huang Y."/>
            <person name="Saxena R.K."/>
            <person name="Ji Y."/>
            <person name="Li M."/>
            <person name="Yan X."/>
            <person name="He Y."/>
            <person name="Liu Y."/>
            <person name="Wang X."/>
            <person name="Xiang C."/>
            <person name="Varshney R.K."/>
            <person name="Ding H."/>
            <person name="Gao S."/>
            <person name="Zong X."/>
        </authorList>
    </citation>
    <scope>NUCLEOTIDE SEQUENCE [LARGE SCALE GENOMIC DNA]</scope>
    <source>
        <strain evidence="3 4">cv. Zhongwan 6</strain>
    </source>
</reference>
<keyword evidence="1" id="KW-0472">Membrane</keyword>
<accession>A0A9D4VHM2</accession>
<dbReference type="Gene3D" id="2.60.120.430">
    <property type="entry name" value="Galactose-binding lectin"/>
    <property type="match status" value="1"/>
</dbReference>
<dbReference type="PANTHER" id="PTHR34081:SF1">
    <property type="entry name" value="MALECTIN, LEUCINE-RICH REPEAT DOMAIN, L DOMAIN-LIKE PROTEIN-RELATED"/>
    <property type="match status" value="1"/>
</dbReference>
<dbReference type="Gramene" id="Psat07G0118600-T1">
    <property type="protein sequence ID" value="KAI5384074.1"/>
    <property type="gene ID" value="KIW84_071186"/>
</dbReference>
<dbReference type="PANTHER" id="PTHR34081">
    <property type="entry name" value="MALECTIN DOMAIN-CONTAINING PROTEIN"/>
    <property type="match status" value="1"/>
</dbReference>